<name>A0A8S5UB53_9CAUD</name>
<protein>
    <submittedName>
        <fullName evidence="1">Uncharacterized protein</fullName>
    </submittedName>
</protein>
<proteinExistence type="predicted"/>
<evidence type="ECO:0000313" key="1">
    <source>
        <dbReference type="EMBL" id="DAF91582.1"/>
    </source>
</evidence>
<sequence>MFQEVQPYKDSLIMRKDPYGNYITCLTGKQYRQLKSISEKVQPYLPFTEVAFLELIKIASAIIFNKGFNNSHLSVRNGLVRFKNKFYMNGLKINTHCLTDEQYKYLWQFDTPRMDAFMTKYKPIERDVFVMTFRACKRYMITGMTKESEDTLIERLISISNLMR</sequence>
<accession>A0A8S5UB53</accession>
<dbReference type="EMBL" id="BK016057">
    <property type="protein sequence ID" value="DAF91582.1"/>
    <property type="molecule type" value="Genomic_DNA"/>
</dbReference>
<reference evidence="1" key="1">
    <citation type="journal article" date="2021" name="Proc. Natl. Acad. Sci. U.S.A.">
        <title>A Catalog of Tens of Thousands of Viruses from Human Metagenomes Reveals Hidden Associations with Chronic Diseases.</title>
        <authorList>
            <person name="Tisza M.J."/>
            <person name="Buck C.B."/>
        </authorList>
    </citation>
    <scope>NUCLEOTIDE SEQUENCE</scope>
    <source>
        <strain evidence="1">CtlIg4</strain>
    </source>
</reference>
<organism evidence="1">
    <name type="scientific">Siphoviridae sp. ctlIg4</name>
    <dbReference type="NCBI Taxonomy" id="2825647"/>
    <lineage>
        <taxon>Viruses</taxon>
        <taxon>Duplodnaviria</taxon>
        <taxon>Heunggongvirae</taxon>
        <taxon>Uroviricota</taxon>
        <taxon>Caudoviricetes</taxon>
    </lineage>
</organism>